<feature type="compositionally biased region" description="Basic and acidic residues" evidence="1">
    <location>
        <begin position="1"/>
        <end position="10"/>
    </location>
</feature>
<dbReference type="Gene3D" id="6.10.140.1430">
    <property type="match status" value="1"/>
</dbReference>
<gene>
    <name evidence="3" type="ORF">COT64_01790</name>
</gene>
<organism evidence="3 4">
    <name type="scientific">Candidatus Shapirobacteria bacterium CG09_land_8_20_14_0_10_39_12</name>
    <dbReference type="NCBI Taxonomy" id="1974885"/>
    <lineage>
        <taxon>Bacteria</taxon>
        <taxon>Candidatus Shapironibacteriota</taxon>
    </lineage>
</organism>
<dbReference type="EMBL" id="PEZI01000038">
    <property type="protein sequence ID" value="PIS14604.1"/>
    <property type="molecule type" value="Genomic_DNA"/>
</dbReference>
<evidence type="ECO:0000256" key="2">
    <source>
        <dbReference type="SAM" id="Phobius"/>
    </source>
</evidence>
<keyword evidence="2" id="KW-0472">Membrane</keyword>
<dbReference type="Proteomes" id="UP000230775">
    <property type="component" value="Unassembled WGS sequence"/>
</dbReference>
<accession>A0A2H0WPL3</accession>
<reference evidence="4" key="1">
    <citation type="submission" date="2017-09" db="EMBL/GenBank/DDBJ databases">
        <title>Depth-based differentiation of microbial function through sediment-hosted aquifers and enrichment of novel symbionts in the deep terrestrial subsurface.</title>
        <authorList>
            <person name="Probst A.J."/>
            <person name="Ladd B."/>
            <person name="Jarett J.K."/>
            <person name="Geller-Mcgrath D.E."/>
            <person name="Sieber C.M.K."/>
            <person name="Emerson J.B."/>
            <person name="Anantharaman K."/>
            <person name="Thomas B.C."/>
            <person name="Malmstrom R."/>
            <person name="Stieglmeier M."/>
            <person name="Klingl A."/>
            <person name="Woyke T."/>
            <person name="Ryan C.M."/>
            <person name="Banfield J.F."/>
        </authorList>
    </citation>
    <scope>NUCLEOTIDE SEQUENCE [LARGE SCALE GENOMIC DNA]</scope>
</reference>
<name>A0A2H0WPL3_9BACT</name>
<sequence length="127" mass="13883">MKAKEVKVSETPESSGGKSSGFLLGIILGAIVGAAAAYLATDDKSNLRKQLLKKGKVILDHWEDFKDDSSEKAQEIKEAVVEKVESIPEAAQEVVENVKKTADKVEMQAHKQTRNFFLSKGKPLAKK</sequence>
<feature type="region of interest" description="Disordered" evidence="1">
    <location>
        <begin position="1"/>
        <end position="20"/>
    </location>
</feature>
<proteinExistence type="predicted"/>
<protein>
    <recommendedName>
        <fullName evidence="5">YtxH domain-containing protein</fullName>
    </recommendedName>
</protein>
<feature type="transmembrane region" description="Helical" evidence="2">
    <location>
        <begin position="20"/>
        <end position="40"/>
    </location>
</feature>
<comment type="caution">
    <text evidence="3">The sequence shown here is derived from an EMBL/GenBank/DDBJ whole genome shotgun (WGS) entry which is preliminary data.</text>
</comment>
<evidence type="ECO:0000256" key="1">
    <source>
        <dbReference type="SAM" id="MobiDB-lite"/>
    </source>
</evidence>
<dbReference type="AlphaFoldDB" id="A0A2H0WPL3"/>
<keyword evidence="2" id="KW-0812">Transmembrane</keyword>
<evidence type="ECO:0008006" key="5">
    <source>
        <dbReference type="Google" id="ProtNLM"/>
    </source>
</evidence>
<keyword evidence="2" id="KW-1133">Transmembrane helix</keyword>
<evidence type="ECO:0000313" key="3">
    <source>
        <dbReference type="EMBL" id="PIS14604.1"/>
    </source>
</evidence>
<evidence type="ECO:0000313" key="4">
    <source>
        <dbReference type="Proteomes" id="UP000230775"/>
    </source>
</evidence>